<keyword evidence="1" id="KW-1133">Transmembrane helix</keyword>
<dbReference type="AlphaFoldDB" id="A0A433QDD0"/>
<comment type="caution">
    <text evidence="3">The sequence shown here is derived from an EMBL/GenBank/DDBJ whole genome shotgun (WGS) entry which is preliminary data.</text>
</comment>
<feature type="signal peptide" evidence="2">
    <location>
        <begin position="1"/>
        <end position="27"/>
    </location>
</feature>
<evidence type="ECO:0000313" key="4">
    <source>
        <dbReference type="Proteomes" id="UP000274822"/>
    </source>
</evidence>
<gene>
    <name evidence="3" type="ORF">BC938DRAFT_482695</name>
</gene>
<keyword evidence="4" id="KW-1185">Reference proteome</keyword>
<protein>
    <submittedName>
        <fullName evidence="3">Uncharacterized protein</fullName>
    </submittedName>
</protein>
<sequence length="190" mass="20287">MMREGTWVTGVTTLIVAVILKCQAADADHNPEAELHAVNVHLDHLTLEKGCQLRLRDHLWREPYPYDGSGGLIVASAGAGVLAIGAALISTFDQYLGPEKEYGYSILISIGLGLNLPPSTTAIRGAECVAVATLSFASLAVPLKLPSLAASCKTSFCGDKKFADADGYDPLVLEETKQNYRFLGPEGLNR</sequence>
<name>A0A433QDD0_9FUNG</name>
<accession>A0A433QDD0</accession>
<evidence type="ECO:0000256" key="1">
    <source>
        <dbReference type="SAM" id="Phobius"/>
    </source>
</evidence>
<proteinExistence type="predicted"/>
<evidence type="ECO:0000313" key="3">
    <source>
        <dbReference type="EMBL" id="RUS27815.1"/>
    </source>
</evidence>
<keyword evidence="1" id="KW-0812">Transmembrane</keyword>
<feature type="transmembrane region" description="Helical" evidence="1">
    <location>
        <begin position="70"/>
        <end position="92"/>
    </location>
</feature>
<keyword evidence="1" id="KW-0472">Membrane</keyword>
<evidence type="ECO:0000256" key="2">
    <source>
        <dbReference type="SAM" id="SignalP"/>
    </source>
</evidence>
<dbReference type="Proteomes" id="UP000274822">
    <property type="component" value="Unassembled WGS sequence"/>
</dbReference>
<dbReference type="EMBL" id="RBNJ01007744">
    <property type="protein sequence ID" value="RUS27815.1"/>
    <property type="molecule type" value="Genomic_DNA"/>
</dbReference>
<reference evidence="3 4" key="1">
    <citation type="journal article" date="2018" name="New Phytol.">
        <title>Phylogenomics of Endogonaceae and evolution of mycorrhizas within Mucoromycota.</title>
        <authorList>
            <person name="Chang Y."/>
            <person name="Desiro A."/>
            <person name="Na H."/>
            <person name="Sandor L."/>
            <person name="Lipzen A."/>
            <person name="Clum A."/>
            <person name="Barry K."/>
            <person name="Grigoriev I.V."/>
            <person name="Martin F.M."/>
            <person name="Stajich J.E."/>
            <person name="Smith M.E."/>
            <person name="Bonito G."/>
            <person name="Spatafora J.W."/>
        </authorList>
    </citation>
    <scope>NUCLEOTIDE SEQUENCE [LARGE SCALE GENOMIC DNA]</scope>
    <source>
        <strain evidence="3 4">AD002</strain>
    </source>
</reference>
<organism evidence="3 4">
    <name type="scientific">Jimgerdemannia flammicorona</name>
    <dbReference type="NCBI Taxonomy" id="994334"/>
    <lineage>
        <taxon>Eukaryota</taxon>
        <taxon>Fungi</taxon>
        <taxon>Fungi incertae sedis</taxon>
        <taxon>Mucoromycota</taxon>
        <taxon>Mucoromycotina</taxon>
        <taxon>Endogonomycetes</taxon>
        <taxon>Endogonales</taxon>
        <taxon>Endogonaceae</taxon>
        <taxon>Jimgerdemannia</taxon>
    </lineage>
</organism>
<keyword evidence="2" id="KW-0732">Signal</keyword>
<feature type="chain" id="PRO_5019116444" evidence="2">
    <location>
        <begin position="28"/>
        <end position="190"/>
    </location>
</feature>